<evidence type="ECO:0000313" key="2">
    <source>
        <dbReference type="Proteomes" id="UP000186513"/>
    </source>
</evidence>
<dbReference type="STRING" id="1121279.SAMN02745887_00468"/>
<proteinExistence type="predicted"/>
<dbReference type="Proteomes" id="UP000186513">
    <property type="component" value="Unassembled WGS sequence"/>
</dbReference>
<accession>A0A1K2H6L4</accession>
<protein>
    <submittedName>
        <fullName evidence="1">Uncharacterized protein</fullName>
    </submittedName>
</protein>
<keyword evidence="2" id="KW-1185">Reference proteome</keyword>
<reference evidence="1 2" key="1">
    <citation type="submission" date="2016-11" db="EMBL/GenBank/DDBJ databases">
        <authorList>
            <person name="Jaros S."/>
            <person name="Januszkiewicz K."/>
            <person name="Wedrychowicz H."/>
        </authorList>
    </citation>
    <scope>NUCLEOTIDE SEQUENCE [LARGE SCALE GENOMIC DNA]</scope>
    <source>
        <strain evidence="1 2">DSM 18899</strain>
    </source>
</reference>
<dbReference type="OrthoDB" id="9127182at2"/>
<evidence type="ECO:0000313" key="1">
    <source>
        <dbReference type="EMBL" id="SFZ71835.1"/>
    </source>
</evidence>
<dbReference type="EMBL" id="FPKR01000002">
    <property type="protein sequence ID" value="SFZ71835.1"/>
    <property type="molecule type" value="Genomic_DNA"/>
</dbReference>
<name>A0A1K2H6L4_9NEIS</name>
<dbReference type="RefSeq" id="WP_072427016.1">
    <property type="nucleotide sequence ID" value="NZ_FPKR01000002.1"/>
</dbReference>
<gene>
    <name evidence="1" type="ORF">SAMN02745887_00468</name>
</gene>
<organism evidence="1 2">
    <name type="scientific">Chitinimonas taiwanensis DSM 18899</name>
    <dbReference type="NCBI Taxonomy" id="1121279"/>
    <lineage>
        <taxon>Bacteria</taxon>
        <taxon>Pseudomonadati</taxon>
        <taxon>Pseudomonadota</taxon>
        <taxon>Betaproteobacteria</taxon>
        <taxon>Neisseriales</taxon>
        <taxon>Chitinibacteraceae</taxon>
        <taxon>Chitinimonas</taxon>
    </lineage>
</organism>
<dbReference type="AlphaFoldDB" id="A0A1K2H6L4"/>
<sequence>MQANASLPDPRPFSGTATHPLHQLADALLGERNLGHLVAKEAALDAEIKRLLSQSDDAELLNALASAPSPASQRVLNERLRVNVAQAGADQAQQAVIFALPLVLVAGVRGKHVIAGKLPDVDAVRALLQQHGVIAADADVQLSAKLLDRDQLLAIQPSQLARWRDALQYASGGLPHDFKESPVQVDGDGVFLRFLVGVAMQKKDAAPAVQLNIAPGPWAMALTKLLGEQLKHDAMTLFPLPRAPQTWLAALDDGRVAQQEIRFQVFASNTLRKLREAGETPVAVLSCHEGAELRVTLGAEKNGEEWAGFIWPLGQLDRVEAIQQMMVDLLRECHHDDIRVLGEVLPQIKDNLPYFPLPTELPASATRH</sequence>